<evidence type="ECO:0000313" key="5">
    <source>
        <dbReference type="EMBL" id="GIE50970.1"/>
    </source>
</evidence>
<evidence type="ECO:0000256" key="1">
    <source>
        <dbReference type="ARBA" id="ARBA00008361"/>
    </source>
</evidence>
<name>A0A919JKK4_9ACTN</name>
<keyword evidence="2 5" id="KW-0489">Methyltransferase</keyword>
<dbReference type="Proteomes" id="UP000647172">
    <property type="component" value="Unassembled WGS sequence"/>
</dbReference>
<organism evidence="5 6">
    <name type="scientific">Actinoplanes nipponensis</name>
    <dbReference type="NCBI Taxonomy" id="135950"/>
    <lineage>
        <taxon>Bacteria</taxon>
        <taxon>Bacillati</taxon>
        <taxon>Actinomycetota</taxon>
        <taxon>Actinomycetes</taxon>
        <taxon>Micromonosporales</taxon>
        <taxon>Micromonosporaceae</taxon>
        <taxon>Actinoplanes</taxon>
    </lineage>
</organism>
<dbReference type="RefSeq" id="WP_239130495.1">
    <property type="nucleotide sequence ID" value="NZ_BAAAYJ010000062.1"/>
</dbReference>
<gene>
    <name evidence="5" type="ORF">Ani05nite_45040</name>
</gene>
<reference evidence="5" key="1">
    <citation type="submission" date="2021-01" db="EMBL/GenBank/DDBJ databases">
        <title>Whole genome shotgun sequence of Actinoplanes nipponensis NBRC 14063.</title>
        <authorList>
            <person name="Komaki H."/>
            <person name="Tamura T."/>
        </authorList>
    </citation>
    <scope>NUCLEOTIDE SEQUENCE</scope>
    <source>
        <strain evidence="5">NBRC 14063</strain>
    </source>
</reference>
<dbReference type="Pfam" id="PF08241">
    <property type="entry name" value="Methyltransf_11"/>
    <property type="match status" value="1"/>
</dbReference>
<proteinExistence type="inferred from homology"/>
<dbReference type="GO" id="GO:0008757">
    <property type="term" value="F:S-adenosylmethionine-dependent methyltransferase activity"/>
    <property type="evidence" value="ECO:0007669"/>
    <property type="project" value="InterPro"/>
</dbReference>
<protein>
    <submittedName>
        <fullName evidence="5">Methyltransferase</fullName>
    </submittedName>
</protein>
<evidence type="ECO:0000256" key="2">
    <source>
        <dbReference type="ARBA" id="ARBA00022603"/>
    </source>
</evidence>
<dbReference type="PANTHER" id="PTHR44942">
    <property type="entry name" value="METHYLTRANSF_11 DOMAIN-CONTAINING PROTEIN"/>
    <property type="match status" value="1"/>
</dbReference>
<sequence length="258" mass="27707">MTDRTENIVLPEDLAAMVGLLDAAELLPEAVALREHSYDLLDVKPGDTVVDVGAGTGRALAELAGRGVHAIGVEPAEPIRALGRARHPEVDFRAGVAEKLPVADGEVVGYRADKVFHELTDPSAAMREATRVLAPDGRIVLLGQDWDTIIIDAGDAALTRRIVHSRADAVRQPRIARGYRNLLLDAGFREASLEVRTGVFTGSLMLAMLTGFAQGAHAAGAITRSEADAWIDEQRDRAATDRLLLALPIFIATGRRTR</sequence>
<evidence type="ECO:0000259" key="4">
    <source>
        <dbReference type="Pfam" id="PF08241"/>
    </source>
</evidence>
<dbReference type="InterPro" id="IPR013216">
    <property type="entry name" value="Methyltransf_11"/>
</dbReference>
<dbReference type="AlphaFoldDB" id="A0A919JKK4"/>
<comment type="similarity">
    <text evidence="1">Belongs to the methyltransferase superfamily.</text>
</comment>
<dbReference type="InterPro" id="IPR051052">
    <property type="entry name" value="Diverse_substrate_MTase"/>
</dbReference>
<dbReference type="SUPFAM" id="SSF53335">
    <property type="entry name" value="S-adenosyl-L-methionine-dependent methyltransferases"/>
    <property type="match status" value="1"/>
</dbReference>
<dbReference type="PANTHER" id="PTHR44942:SF4">
    <property type="entry name" value="METHYLTRANSFERASE TYPE 11 DOMAIN-CONTAINING PROTEIN"/>
    <property type="match status" value="1"/>
</dbReference>
<feature type="domain" description="Methyltransferase type 11" evidence="4">
    <location>
        <begin position="50"/>
        <end position="141"/>
    </location>
</feature>
<dbReference type="Gene3D" id="3.40.50.150">
    <property type="entry name" value="Vaccinia Virus protein VP39"/>
    <property type="match status" value="1"/>
</dbReference>
<accession>A0A919JKK4</accession>
<evidence type="ECO:0000313" key="6">
    <source>
        <dbReference type="Proteomes" id="UP000647172"/>
    </source>
</evidence>
<dbReference type="InterPro" id="IPR029063">
    <property type="entry name" value="SAM-dependent_MTases_sf"/>
</dbReference>
<keyword evidence="6" id="KW-1185">Reference proteome</keyword>
<comment type="caution">
    <text evidence="5">The sequence shown here is derived from an EMBL/GenBank/DDBJ whole genome shotgun (WGS) entry which is preliminary data.</text>
</comment>
<evidence type="ECO:0000256" key="3">
    <source>
        <dbReference type="ARBA" id="ARBA00022679"/>
    </source>
</evidence>
<dbReference type="EMBL" id="BOMQ01000053">
    <property type="protein sequence ID" value="GIE50970.1"/>
    <property type="molecule type" value="Genomic_DNA"/>
</dbReference>
<dbReference type="GO" id="GO:0032259">
    <property type="term" value="P:methylation"/>
    <property type="evidence" value="ECO:0007669"/>
    <property type="project" value="UniProtKB-KW"/>
</dbReference>
<keyword evidence="3" id="KW-0808">Transferase</keyword>